<organism evidence="2 3">
    <name type="scientific">Pseudocercospora fijiensis (strain CIRAD86)</name>
    <name type="common">Black leaf streak disease fungus</name>
    <name type="synonym">Mycosphaerella fijiensis</name>
    <dbReference type="NCBI Taxonomy" id="383855"/>
    <lineage>
        <taxon>Eukaryota</taxon>
        <taxon>Fungi</taxon>
        <taxon>Dikarya</taxon>
        <taxon>Ascomycota</taxon>
        <taxon>Pezizomycotina</taxon>
        <taxon>Dothideomycetes</taxon>
        <taxon>Dothideomycetidae</taxon>
        <taxon>Mycosphaerellales</taxon>
        <taxon>Mycosphaerellaceae</taxon>
        <taxon>Pseudocercospora</taxon>
    </lineage>
</organism>
<evidence type="ECO:0000313" key="2">
    <source>
        <dbReference type="EMBL" id="EME83482.1"/>
    </source>
</evidence>
<evidence type="ECO:0000313" key="3">
    <source>
        <dbReference type="Proteomes" id="UP000016932"/>
    </source>
</evidence>
<evidence type="ECO:0000256" key="1">
    <source>
        <dbReference type="SAM" id="MobiDB-lite"/>
    </source>
</evidence>
<keyword evidence="3" id="KW-1185">Reference proteome</keyword>
<sequence>MTNRGMVYSEQFHDDDDDDDDDDFRDLDILFSTIYFLRSHGVKINLTRFCMLMRGCSSMVTSARALGQESCRHADDFQPMLGPRLGRLNGTSFIESRSLMNHSECPPQHGVTQGHAPGACSSRSATGSSSRKDSQAVALSYLSAHHSSRSLALHGRFKGSSALAADVRAQQFQNALKSVLILTSEGGLAAIQAVVTDMLLLIWFTISECSDPVTGRHRYATSEEKLSYCEGREVKSTVLPASWNLVLNNRQQDEAKSSLAVQSSRWGHQRTQILAEAAQKINQFGCD</sequence>
<accession>M3B244</accession>
<name>M3B244_PSEFD</name>
<dbReference type="VEuPathDB" id="FungiDB:MYCFIDRAFT_207810"/>
<dbReference type="Proteomes" id="UP000016932">
    <property type="component" value="Unassembled WGS sequence"/>
</dbReference>
<dbReference type="KEGG" id="pfj:MYCFIDRAFT_207810"/>
<dbReference type="GeneID" id="19336620"/>
<gene>
    <name evidence="2" type="ORF">MYCFIDRAFT_207810</name>
</gene>
<dbReference type="AlphaFoldDB" id="M3B244"/>
<dbReference type="HOGENOM" id="CLU_970194_0_0_1"/>
<dbReference type="RefSeq" id="XP_007926690.1">
    <property type="nucleotide sequence ID" value="XM_007928499.1"/>
</dbReference>
<feature type="region of interest" description="Disordered" evidence="1">
    <location>
        <begin position="104"/>
        <end position="129"/>
    </location>
</feature>
<reference evidence="2 3" key="1">
    <citation type="journal article" date="2012" name="PLoS Pathog.">
        <title>Diverse lifestyles and strategies of plant pathogenesis encoded in the genomes of eighteen Dothideomycetes fungi.</title>
        <authorList>
            <person name="Ohm R.A."/>
            <person name="Feau N."/>
            <person name="Henrissat B."/>
            <person name="Schoch C.L."/>
            <person name="Horwitz B.A."/>
            <person name="Barry K.W."/>
            <person name="Condon B.J."/>
            <person name="Copeland A.C."/>
            <person name="Dhillon B."/>
            <person name="Glaser F."/>
            <person name="Hesse C.N."/>
            <person name="Kosti I."/>
            <person name="LaButti K."/>
            <person name="Lindquist E.A."/>
            <person name="Lucas S."/>
            <person name="Salamov A.A."/>
            <person name="Bradshaw R.E."/>
            <person name="Ciuffetti L."/>
            <person name="Hamelin R.C."/>
            <person name="Kema G.H.J."/>
            <person name="Lawrence C."/>
            <person name="Scott J.A."/>
            <person name="Spatafora J.W."/>
            <person name="Turgeon B.G."/>
            <person name="de Wit P.J.G.M."/>
            <person name="Zhong S."/>
            <person name="Goodwin S.B."/>
            <person name="Grigoriev I.V."/>
        </authorList>
    </citation>
    <scope>NUCLEOTIDE SEQUENCE [LARGE SCALE GENOMIC DNA]</scope>
    <source>
        <strain evidence="2 3">CIRAD86</strain>
    </source>
</reference>
<dbReference type="EMBL" id="KB446558">
    <property type="protein sequence ID" value="EME83482.1"/>
    <property type="molecule type" value="Genomic_DNA"/>
</dbReference>
<proteinExistence type="predicted"/>
<protein>
    <submittedName>
        <fullName evidence="2">Uncharacterized protein</fullName>
    </submittedName>
</protein>